<dbReference type="SUPFAM" id="SSF56747">
    <property type="entry name" value="Prim-pol domain"/>
    <property type="match status" value="1"/>
</dbReference>
<proteinExistence type="predicted"/>
<dbReference type="SMART" id="SM00943">
    <property type="entry name" value="Prim-Pol"/>
    <property type="match status" value="1"/>
</dbReference>
<feature type="domain" description="DNA primase/polymerase bifunctional N-terminal" evidence="1">
    <location>
        <begin position="5"/>
        <end position="159"/>
    </location>
</feature>
<organism evidence="2 3">
    <name type="scientific">Bythopirellula polymerisocia</name>
    <dbReference type="NCBI Taxonomy" id="2528003"/>
    <lineage>
        <taxon>Bacteria</taxon>
        <taxon>Pseudomonadati</taxon>
        <taxon>Planctomycetota</taxon>
        <taxon>Planctomycetia</taxon>
        <taxon>Pirellulales</taxon>
        <taxon>Lacipirellulaceae</taxon>
        <taxon>Bythopirellula</taxon>
    </lineage>
</organism>
<dbReference type="Proteomes" id="UP000318437">
    <property type="component" value="Unassembled WGS sequence"/>
</dbReference>
<dbReference type="AlphaFoldDB" id="A0A5C6CGF0"/>
<name>A0A5C6CGF0_9BACT</name>
<keyword evidence="3" id="KW-1185">Reference proteome</keyword>
<accession>A0A5C6CGF0</accession>
<evidence type="ECO:0000313" key="3">
    <source>
        <dbReference type="Proteomes" id="UP000318437"/>
    </source>
</evidence>
<dbReference type="OrthoDB" id="247920at2"/>
<evidence type="ECO:0000313" key="2">
    <source>
        <dbReference type="EMBL" id="TWU21809.1"/>
    </source>
</evidence>
<sequence length="765" mass="84458">MFDSALNYFESGLCVLPANATEKRPTLSRWKQYQQRLPTEQQLQTWFADAKAMCILAGAVSGNLEVLDFDHEGELFDPWRALVASEVPGLAERLVVERTQSGGLHVVYRCEEAIPGNHKLAQRTLVADSADPVEITGKRYLPRRIGDRFECTCTLIETRGEGGLFLCAPTPGYRIEQGSLDRLPTITNAERAVLIEAAYALNESIPPVAREFAQVNGEGRPGDDYNERGDAREVLRRHGWTLVKRGENEYWRRPGKQQGWSATLKEGVLYVFSSNAAPFEPDRAYAPFTVYTFLEHDGDFGAAAISLRAAGYGQSSDDKTVDLSSLMSNGHAALVPTQIALPDPGPLPGSLLRVPGFISDVMDHCLATAPYPNVALAFCGALALQALLAGRKVRDQADNRTNIYLLALAYSSVGKDWPRKVNTKILHRVGLVSALGEKFASGEGIQDALFLTPTMLFQTDEIDGLLQSINKSRDALHENIMGTLLTLYSAANSVYPMRRKAGKESPGVIDQPCLIVYGTAIPNYYYEALSERMLTNGFFARMLIVESGPRSVGQEPGLIAPPKSVLETAHWWSEFNPGTGNLEEWHPNPQIVEADPEAMELLAESRCRSELEYANAESGGDPVGTTVWGRVPEQVRKLALLYAVSTNHLAPRIDAAAVRWATEFMLHQARRMLFMARNHVSQNPFDAECLRLLRKLREAPGQELSHSVLLKRMKIATKPFQELITTLEQQGDLETVLQTTSGRTLRSYRLVGERSSAGVKEVGSS</sequence>
<dbReference type="RefSeq" id="WP_146452757.1">
    <property type="nucleotide sequence ID" value="NZ_SJPS01000009.1"/>
</dbReference>
<dbReference type="Pfam" id="PF09250">
    <property type="entry name" value="Prim-Pol"/>
    <property type="match status" value="1"/>
</dbReference>
<comment type="caution">
    <text evidence="2">The sequence shown here is derived from an EMBL/GenBank/DDBJ whole genome shotgun (WGS) entry which is preliminary data.</text>
</comment>
<evidence type="ECO:0000259" key="1">
    <source>
        <dbReference type="SMART" id="SM00943"/>
    </source>
</evidence>
<reference evidence="2 3" key="1">
    <citation type="submission" date="2019-02" db="EMBL/GenBank/DDBJ databases">
        <title>Deep-cultivation of Planctomycetes and their phenomic and genomic characterization uncovers novel biology.</title>
        <authorList>
            <person name="Wiegand S."/>
            <person name="Jogler M."/>
            <person name="Boedeker C."/>
            <person name="Pinto D."/>
            <person name="Vollmers J."/>
            <person name="Rivas-Marin E."/>
            <person name="Kohn T."/>
            <person name="Peeters S.H."/>
            <person name="Heuer A."/>
            <person name="Rast P."/>
            <person name="Oberbeckmann S."/>
            <person name="Bunk B."/>
            <person name="Jeske O."/>
            <person name="Meyerdierks A."/>
            <person name="Storesund J.E."/>
            <person name="Kallscheuer N."/>
            <person name="Luecker S."/>
            <person name="Lage O.M."/>
            <person name="Pohl T."/>
            <person name="Merkel B.J."/>
            <person name="Hornburger P."/>
            <person name="Mueller R.-W."/>
            <person name="Bruemmer F."/>
            <person name="Labrenz M."/>
            <person name="Spormann A.M."/>
            <person name="Op Den Camp H."/>
            <person name="Overmann J."/>
            <person name="Amann R."/>
            <person name="Jetten M.S.M."/>
            <person name="Mascher T."/>
            <person name="Medema M.H."/>
            <person name="Devos D.P."/>
            <person name="Kaster A.-K."/>
            <person name="Ovreas L."/>
            <person name="Rohde M."/>
            <person name="Galperin M.Y."/>
            <person name="Jogler C."/>
        </authorList>
    </citation>
    <scope>NUCLEOTIDE SEQUENCE [LARGE SCALE GENOMIC DNA]</scope>
    <source>
        <strain evidence="2 3">Pla144</strain>
    </source>
</reference>
<dbReference type="InterPro" id="IPR015330">
    <property type="entry name" value="DNA_primase/pol_bifunc_N"/>
</dbReference>
<dbReference type="EMBL" id="SJPS01000009">
    <property type="protein sequence ID" value="TWU21809.1"/>
    <property type="molecule type" value="Genomic_DNA"/>
</dbReference>
<protein>
    <recommendedName>
        <fullName evidence="1">DNA primase/polymerase bifunctional N-terminal domain-containing protein</fullName>
    </recommendedName>
</protein>
<gene>
    <name evidence="2" type="ORF">Pla144_45050</name>
</gene>
<dbReference type="Gene3D" id="3.30.720.160">
    <property type="entry name" value="Bifunctional DNA primase/polymerase, N-terminal"/>
    <property type="match status" value="1"/>
</dbReference>